<sequence length="161" mass="18468">MFAFRFSCWRPLCHTRQPIISYRSLNKGLPPLWSSPLDSAHLRNHQEQDPTITKRGYCVRKGHLLKQDVELALDQWGKHNKVNVTFPSSAIRSTQEVAHAFISMVQRALTSPKSRRPALISMVPRAMTSPKLKETGPYKSLRVSMIAQNPGFKFRKQCMHV</sequence>
<dbReference type="HOGENOM" id="CLU_1646016_0_0_1"/>
<evidence type="ECO:0000313" key="1">
    <source>
        <dbReference type="EMBL" id="ERN04720.1"/>
    </source>
</evidence>
<dbReference type="AlphaFoldDB" id="W1PCH6"/>
<organism evidence="1 2">
    <name type="scientific">Amborella trichopoda</name>
    <dbReference type="NCBI Taxonomy" id="13333"/>
    <lineage>
        <taxon>Eukaryota</taxon>
        <taxon>Viridiplantae</taxon>
        <taxon>Streptophyta</taxon>
        <taxon>Embryophyta</taxon>
        <taxon>Tracheophyta</taxon>
        <taxon>Spermatophyta</taxon>
        <taxon>Magnoliopsida</taxon>
        <taxon>Amborellales</taxon>
        <taxon>Amborellaceae</taxon>
        <taxon>Amborella</taxon>
    </lineage>
</organism>
<accession>W1PCH6</accession>
<keyword evidence="2" id="KW-1185">Reference proteome</keyword>
<gene>
    <name evidence="1" type="ORF">AMTR_s00076p00193910</name>
</gene>
<proteinExistence type="predicted"/>
<protein>
    <submittedName>
        <fullName evidence="1">Uncharacterized protein</fullName>
    </submittedName>
</protein>
<reference evidence="2" key="1">
    <citation type="journal article" date="2013" name="Science">
        <title>The Amborella genome and the evolution of flowering plants.</title>
        <authorList>
            <consortium name="Amborella Genome Project"/>
        </authorList>
    </citation>
    <scope>NUCLEOTIDE SEQUENCE [LARGE SCALE GENOMIC DNA]</scope>
</reference>
<evidence type="ECO:0000313" key="2">
    <source>
        <dbReference type="Proteomes" id="UP000017836"/>
    </source>
</evidence>
<name>W1PCH6_AMBTC</name>
<dbReference type="Proteomes" id="UP000017836">
    <property type="component" value="Unassembled WGS sequence"/>
</dbReference>
<dbReference type="Gramene" id="ERN04720">
    <property type="protein sequence ID" value="ERN04720"/>
    <property type="gene ID" value="AMTR_s00076p00193910"/>
</dbReference>
<dbReference type="EMBL" id="KI394182">
    <property type="protein sequence ID" value="ERN04720.1"/>
    <property type="molecule type" value="Genomic_DNA"/>
</dbReference>